<evidence type="ECO:0000313" key="1">
    <source>
        <dbReference type="EMBL" id="GAA2512384.1"/>
    </source>
</evidence>
<organism evidence="1 2">
    <name type="scientific">Pilimelia columellifera subsp. columellifera</name>
    <dbReference type="NCBI Taxonomy" id="706583"/>
    <lineage>
        <taxon>Bacteria</taxon>
        <taxon>Bacillati</taxon>
        <taxon>Actinomycetota</taxon>
        <taxon>Actinomycetes</taxon>
        <taxon>Micromonosporales</taxon>
        <taxon>Micromonosporaceae</taxon>
        <taxon>Pilimelia</taxon>
    </lineage>
</organism>
<evidence type="ECO:0000313" key="2">
    <source>
        <dbReference type="Proteomes" id="UP001499978"/>
    </source>
</evidence>
<dbReference type="Gene3D" id="3.40.630.30">
    <property type="match status" value="1"/>
</dbReference>
<name>A0ABP6ABZ1_9ACTN</name>
<comment type="caution">
    <text evidence="1">The sequence shown here is derived from an EMBL/GenBank/DDBJ whole genome shotgun (WGS) entry which is preliminary data.</text>
</comment>
<dbReference type="Proteomes" id="UP001499978">
    <property type="component" value="Unassembled WGS sequence"/>
</dbReference>
<gene>
    <name evidence="1" type="ORF">GCM10010201_04600</name>
</gene>
<reference evidence="2" key="1">
    <citation type="journal article" date="2019" name="Int. J. Syst. Evol. Microbiol.">
        <title>The Global Catalogue of Microorganisms (GCM) 10K type strain sequencing project: providing services to taxonomists for standard genome sequencing and annotation.</title>
        <authorList>
            <consortium name="The Broad Institute Genomics Platform"/>
            <consortium name="The Broad Institute Genome Sequencing Center for Infectious Disease"/>
            <person name="Wu L."/>
            <person name="Ma J."/>
        </authorList>
    </citation>
    <scope>NUCLEOTIDE SEQUENCE [LARGE SCALE GENOMIC DNA]</scope>
    <source>
        <strain evidence="2">JCM 3367</strain>
    </source>
</reference>
<protein>
    <submittedName>
        <fullName evidence="1">Uncharacterized protein</fullName>
    </submittedName>
</protein>
<sequence>MGVGRVTATTMAVNTGSRRVMEKADLRHVRTVHRAWPDPIPGHEQGEVEYALTKTQWESLGRRRPGSAGHMD</sequence>
<keyword evidence="2" id="KW-1185">Reference proteome</keyword>
<dbReference type="EMBL" id="BAAARY010000001">
    <property type="protein sequence ID" value="GAA2512384.1"/>
    <property type="molecule type" value="Genomic_DNA"/>
</dbReference>
<accession>A0ABP6ABZ1</accession>
<proteinExistence type="predicted"/>